<keyword evidence="1" id="KW-0732">Signal</keyword>
<feature type="chain" id="PRO_5031289828" evidence="1">
    <location>
        <begin position="26"/>
        <end position="136"/>
    </location>
</feature>
<evidence type="ECO:0000313" key="2">
    <source>
        <dbReference type="EMBL" id="NLR94521.1"/>
    </source>
</evidence>
<keyword evidence="3" id="KW-1185">Reference proteome</keyword>
<dbReference type="Proteomes" id="UP000585050">
    <property type="component" value="Unassembled WGS sequence"/>
</dbReference>
<gene>
    <name evidence="2" type="ORF">HGP29_25175</name>
</gene>
<protein>
    <submittedName>
        <fullName evidence="2">Uncharacterized protein</fullName>
    </submittedName>
</protein>
<evidence type="ECO:0000313" key="3">
    <source>
        <dbReference type="Proteomes" id="UP000585050"/>
    </source>
</evidence>
<sequence>MKNIWKKTILFFSLIGLIAMVTSCGGSDDPDPGTTTVVYAANPSSTNPAEVTADFKLTVDTSSGNVTVSGYDASWPMPSGFSNTTFSATEFADLGWDDATSITGDAATVSLVYTEVTSSARVKETETTYTYVFDKQ</sequence>
<dbReference type="PROSITE" id="PS51257">
    <property type="entry name" value="PROKAR_LIPOPROTEIN"/>
    <property type="match status" value="1"/>
</dbReference>
<reference evidence="2 3" key="1">
    <citation type="submission" date="2020-04" db="EMBL/GenBank/DDBJ databases">
        <title>Flammeovirga sp. SR4, a novel species isolated from seawater.</title>
        <authorList>
            <person name="Wang X."/>
        </authorList>
    </citation>
    <scope>NUCLEOTIDE SEQUENCE [LARGE SCALE GENOMIC DNA]</scope>
    <source>
        <strain evidence="2 3">SR4</strain>
    </source>
</reference>
<dbReference type="RefSeq" id="WP_168885226.1">
    <property type="nucleotide sequence ID" value="NZ_JABAIL010000012.1"/>
</dbReference>
<accession>A0A7X8SQL6</accession>
<proteinExistence type="predicted"/>
<dbReference type="AlphaFoldDB" id="A0A7X8SQL6"/>
<name>A0A7X8SQL6_9BACT</name>
<evidence type="ECO:0000256" key="1">
    <source>
        <dbReference type="SAM" id="SignalP"/>
    </source>
</evidence>
<dbReference type="EMBL" id="JABAIL010000012">
    <property type="protein sequence ID" value="NLR94521.1"/>
    <property type="molecule type" value="Genomic_DNA"/>
</dbReference>
<comment type="caution">
    <text evidence="2">The sequence shown here is derived from an EMBL/GenBank/DDBJ whole genome shotgun (WGS) entry which is preliminary data.</text>
</comment>
<feature type="signal peptide" evidence="1">
    <location>
        <begin position="1"/>
        <end position="25"/>
    </location>
</feature>
<organism evidence="2 3">
    <name type="scientific">Flammeovirga agarivorans</name>
    <dbReference type="NCBI Taxonomy" id="2726742"/>
    <lineage>
        <taxon>Bacteria</taxon>
        <taxon>Pseudomonadati</taxon>
        <taxon>Bacteroidota</taxon>
        <taxon>Cytophagia</taxon>
        <taxon>Cytophagales</taxon>
        <taxon>Flammeovirgaceae</taxon>
        <taxon>Flammeovirga</taxon>
    </lineage>
</organism>